<evidence type="ECO:0000313" key="3">
    <source>
        <dbReference type="EMBL" id="RTE11205.1"/>
    </source>
</evidence>
<feature type="transmembrane region" description="Helical" evidence="1">
    <location>
        <begin position="20"/>
        <end position="46"/>
    </location>
</feature>
<gene>
    <name evidence="3" type="ORF">EJQ19_02650</name>
</gene>
<keyword evidence="1" id="KW-0472">Membrane</keyword>
<protein>
    <recommendedName>
        <fullName evidence="2">Putative Flp pilus-assembly TadG-like N-terminal domain-containing protein</fullName>
    </recommendedName>
</protein>
<keyword evidence="1" id="KW-1133">Transmembrane helix</keyword>
<dbReference type="AlphaFoldDB" id="A0A430JJG7"/>
<sequence length="153" mass="17091">MLSGEKMNFWAKVQNEDGFSATFFAIAMPVIITIMGVAVDASYIVYNRIRLDMAVDAAARAAIHSLDLSTWYGERKVVLNTDKAYQMVDELMKANMPNAKLTKMEIPSETPNMCVIDVEAQVPLFFLRIFNENSFTIHASARAIGYDPNQSQG</sequence>
<evidence type="ECO:0000313" key="4">
    <source>
        <dbReference type="Proteomes" id="UP000276128"/>
    </source>
</evidence>
<name>A0A430JJG7_9BACL</name>
<dbReference type="InterPro" id="IPR028087">
    <property type="entry name" value="Tad_N"/>
</dbReference>
<accession>A0A430JJG7</accession>
<dbReference type="Proteomes" id="UP000276128">
    <property type="component" value="Unassembled WGS sequence"/>
</dbReference>
<dbReference type="OrthoDB" id="2883022at2"/>
<feature type="domain" description="Putative Flp pilus-assembly TadG-like N-terminal" evidence="2">
    <location>
        <begin position="20"/>
        <end position="62"/>
    </location>
</feature>
<organism evidence="3 4">
    <name type="scientific">Paenibacillus whitsoniae</name>
    <dbReference type="NCBI Taxonomy" id="2496558"/>
    <lineage>
        <taxon>Bacteria</taxon>
        <taxon>Bacillati</taxon>
        <taxon>Bacillota</taxon>
        <taxon>Bacilli</taxon>
        <taxon>Bacillales</taxon>
        <taxon>Paenibacillaceae</taxon>
        <taxon>Paenibacillus</taxon>
    </lineage>
</organism>
<reference evidence="3 4" key="1">
    <citation type="submission" date="2018-12" db="EMBL/GenBank/DDBJ databases">
        <title>Bacillus ochoae sp. nov., Paenibacillus whitsoniae sp. nov., Paenibacillus spiritus sp. nov. Isolated from the Mars Exploration Rover during spacecraft assembly.</title>
        <authorList>
            <person name="Seuylemezian A."/>
            <person name="Vaishampayan P."/>
        </authorList>
    </citation>
    <scope>NUCLEOTIDE SEQUENCE [LARGE SCALE GENOMIC DNA]</scope>
    <source>
        <strain evidence="3 4">MER 54</strain>
    </source>
</reference>
<keyword evidence="4" id="KW-1185">Reference proteome</keyword>
<keyword evidence="1" id="KW-0812">Transmembrane</keyword>
<dbReference type="EMBL" id="RXHU01000011">
    <property type="protein sequence ID" value="RTE11205.1"/>
    <property type="molecule type" value="Genomic_DNA"/>
</dbReference>
<dbReference type="Pfam" id="PF13400">
    <property type="entry name" value="Tad"/>
    <property type="match status" value="1"/>
</dbReference>
<dbReference type="RefSeq" id="WP_126139656.1">
    <property type="nucleotide sequence ID" value="NZ_RXHU01000011.1"/>
</dbReference>
<comment type="caution">
    <text evidence="3">The sequence shown here is derived from an EMBL/GenBank/DDBJ whole genome shotgun (WGS) entry which is preliminary data.</text>
</comment>
<evidence type="ECO:0000259" key="2">
    <source>
        <dbReference type="Pfam" id="PF13400"/>
    </source>
</evidence>
<proteinExistence type="predicted"/>
<evidence type="ECO:0000256" key="1">
    <source>
        <dbReference type="SAM" id="Phobius"/>
    </source>
</evidence>